<accession>A0A0F9RFG8</accession>
<organism evidence="1">
    <name type="scientific">marine sediment metagenome</name>
    <dbReference type="NCBI Taxonomy" id="412755"/>
    <lineage>
        <taxon>unclassified sequences</taxon>
        <taxon>metagenomes</taxon>
        <taxon>ecological metagenomes</taxon>
    </lineage>
</organism>
<dbReference type="AlphaFoldDB" id="A0A0F9RFG8"/>
<reference evidence="1" key="1">
    <citation type="journal article" date="2015" name="Nature">
        <title>Complex archaea that bridge the gap between prokaryotes and eukaryotes.</title>
        <authorList>
            <person name="Spang A."/>
            <person name="Saw J.H."/>
            <person name="Jorgensen S.L."/>
            <person name="Zaremba-Niedzwiedzka K."/>
            <person name="Martijn J."/>
            <person name="Lind A.E."/>
            <person name="van Eijk R."/>
            <person name="Schleper C."/>
            <person name="Guy L."/>
            <person name="Ettema T.J."/>
        </authorList>
    </citation>
    <scope>NUCLEOTIDE SEQUENCE</scope>
</reference>
<dbReference type="InterPro" id="IPR025267">
    <property type="entry name" value="ORF017-like"/>
</dbReference>
<gene>
    <name evidence="1" type="ORF">LCGC14_0980280</name>
</gene>
<dbReference type="Pfam" id="PF13252">
    <property type="entry name" value="Phage_capsid_3"/>
    <property type="match status" value="1"/>
</dbReference>
<sequence length="370" mass="41503">MADGTTSLAFPISAGDQLAEISWSTIEHVEMQNETFFMENGLMAKDVGREDVHKRRPGVPIILKDELKKGPGDEVRIRLRRQLTNTNRTSTAFGITSMLGAEETLVFMDVSIWLSLLKNSVGHNSPDLNYHRTSIDMEDDSELALKEWMVENYENSMIDAFYDKYPYQTIQDISGATSTPHPREFFASGAENAGAMGPSNILTAAEVLRMRSYFINRKLNPVRAMGKKAGCVLADTFVLNDLRRDDDYKNAQGRGNVRGSGNPLIDGSIGDYNDLYFYEYERMRRKTSGPNAANIGQILLLGADALAVVMGSEPRIVARTETNYGDRWGRAIRQVFGATRCDFQTQDNNTTLNQSSAQWDCWEERDEFAA</sequence>
<comment type="caution">
    <text evidence="1">The sequence shown here is derived from an EMBL/GenBank/DDBJ whole genome shotgun (WGS) entry which is preliminary data.</text>
</comment>
<protein>
    <submittedName>
        <fullName evidence="1">Uncharacterized protein</fullName>
    </submittedName>
</protein>
<name>A0A0F9RFG8_9ZZZZ</name>
<evidence type="ECO:0000313" key="1">
    <source>
        <dbReference type="EMBL" id="KKN16003.1"/>
    </source>
</evidence>
<dbReference type="EMBL" id="LAZR01003656">
    <property type="protein sequence ID" value="KKN16003.1"/>
    <property type="molecule type" value="Genomic_DNA"/>
</dbReference>
<proteinExistence type="predicted"/>